<keyword evidence="3 9" id="KW-0227">DNA damage</keyword>
<dbReference type="EC" id="3.6.4.-" evidence="9"/>
<dbReference type="Gene3D" id="1.10.10.10">
    <property type="entry name" value="Winged helix-like DNA-binding domain superfamily/Winged helix DNA-binding domain"/>
    <property type="match status" value="1"/>
</dbReference>
<feature type="binding site" evidence="9">
    <location>
        <position position="311"/>
    </location>
    <ligand>
        <name>DNA</name>
        <dbReference type="ChEBI" id="CHEBI:16991"/>
    </ligand>
</feature>
<dbReference type="InterPro" id="IPR003593">
    <property type="entry name" value="AAA+_ATPase"/>
</dbReference>
<dbReference type="InterPro" id="IPR008823">
    <property type="entry name" value="RuvB_wg_C"/>
</dbReference>
<accession>A0A940DFP7</accession>
<feature type="region of interest" description="Head domain (RuvB-H)" evidence="9">
    <location>
        <begin position="256"/>
        <end position="330"/>
    </location>
</feature>
<evidence type="ECO:0000256" key="4">
    <source>
        <dbReference type="ARBA" id="ARBA00022801"/>
    </source>
</evidence>
<evidence type="ECO:0000256" key="2">
    <source>
        <dbReference type="ARBA" id="ARBA00022741"/>
    </source>
</evidence>
<feature type="binding site" evidence="9">
    <location>
        <position position="67"/>
    </location>
    <ligand>
        <name>Mg(2+)</name>
        <dbReference type="ChEBI" id="CHEBI:18420"/>
    </ligand>
</feature>
<evidence type="ECO:0000259" key="10">
    <source>
        <dbReference type="SMART" id="SM00382"/>
    </source>
</evidence>
<dbReference type="GO" id="GO:0005524">
    <property type="term" value="F:ATP binding"/>
    <property type="evidence" value="ECO:0007669"/>
    <property type="project" value="UniProtKB-UniRule"/>
</dbReference>
<feature type="binding site" evidence="9">
    <location>
        <begin position="129"/>
        <end position="131"/>
    </location>
    <ligand>
        <name>ATP</name>
        <dbReference type="ChEBI" id="CHEBI:30616"/>
    </ligand>
</feature>
<comment type="function">
    <text evidence="9">The RuvA-RuvB-RuvC complex processes Holliday junction (HJ) DNA during genetic recombination and DNA repair, while the RuvA-RuvB complex plays an important role in the rescue of blocked DNA replication forks via replication fork reversal (RFR). RuvA specifically binds to HJ cruciform DNA, conferring on it an open structure. The RuvB hexamer acts as an ATP-dependent pump, pulling dsDNA into and through the RuvAB complex. RuvB forms 2 homohexamers on either side of HJ DNA bound by 1 or 2 RuvA tetramers; 4 subunits per hexamer contact DNA at a time. Coordinated motions by a converter formed by DNA-disengaged RuvB subunits stimulates ATP hydrolysis and nucleotide exchange. Immobilization of the converter enables RuvB to convert the ATP-contained energy into a lever motion, pulling 2 nucleotides of DNA out of the RuvA tetramer per ATP hydrolyzed, thus driving DNA branch migration. The RuvB motors rotate together with the DNA substrate, which together with the progressing nucleotide cycle form the mechanistic basis for DNA recombination by continuous HJ branch migration. Branch migration allows RuvC to scan DNA until it finds its consensus sequence, where it cleaves and resolves cruciform DNA.</text>
</comment>
<comment type="subcellular location">
    <subcellularLocation>
        <location evidence="9">Cytoplasm</location>
    </subcellularLocation>
</comment>
<evidence type="ECO:0000313" key="12">
    <source>
        <dbReference type="Proteomes" id="UP000721442"/>
    </source>
</evidence>
<dbReference type="EMBL" id="JADINE010000049">
    <property type="protein sequence ID" value="MBO8407589.1"/>
    <property type="molecule type" value="Genomic_DNA"/>
</dbReference>
<feature type="binding site" evidence="9">
    <location>
        <position position="68"/>
    </location>
    <ligand>
        <name>ATP</name>
        <dbReference type="ChEBI" id="CHEBI:30616"/>
    </ligand>
</feature>
<dbReference type="AlphaFoldDB" id="A0A940DFP7"/>
<comment type="domain">
    <text evidence="9">Has 3 domains, the large (RuvB-L) and small ATPase (RuvB-S) domains and the C-terminal head (RuvB-H) domain. The head domain binds DNA, while the ATPase domains jointly bind ATP, ADP or are empty depending on the state of the subunit in the translocation cycle. During a single DNA translocation step the structure of each domain remains the same, but their relative positions change.</text>
</comment>
<dbReference type="Pfam" id="PF17864">
    <property type="entry name" value="AAA_lid_4"/>
    <property type="match status" value="1"/>
</dbReference>
<evidence type="ECO:0000256" key="8">
    <source>
        <dbReference type="ARBA" id="ARBA00023204"/>
    </source>
</evidence>
<dbReference type="Pfam" id="PF05491">
    <property type="entry name" value="WHD_RuvB"/>
    <property type="match status" value="1"/>
</dbReference>
<evidence type="ECO:0000256" key="3">
    <source>
        <dbReference type="ARBA" id="ARBA00022763"/>
    </source>
</evidence>
<dbReference type="GO" id="GO:0048476">
    <property type="term" value="C:Holliday junction resolvase complex"/>
    <property type="evidence" value="ECO:0007669"/>
    <property type="project" value="UniProtKB-UniRule"/>
</dbReference>
<sequence length="330" mass="35960">MQNNTERFLDPNIPDEMAATIRPRSLSDFIGHDALKQNLSVFISGAKSRGEAMDHVLLYGPPGLGKTTLAHIVANELGTNFRATAAPMLTKQGDLAAILTSLEPMDVLFIDEIHRLPTAIEEVLYSAMEDFKLDIMLGEGPSAKSVRIDLPPFTLVGATTRTGLLSNPLRDRFGIDLRLSFYSPDDLAKIIMRSANILGMPIDVDGAKALARSARGTPRIANRLLKRARDFATALGRDAISADTIKTTLVQLHIDESGLDEMDREYMTAIVRHYAGGPVGIENLAAALSEPADTIEDVIEPYLMQLGFIQRTPRGRIVTDAGYAHLGLVK</sequence>
<dbReference type="InterPro" id="IPR004605">
    <property type="entry name" value="DNA_helicase_Holl-junc_RuvB"/>
</dbReference>
<dbReference type="HAMAP" id="MF_00016">
    <property type="entry name" value="DNA_HJ_migration_RuvB"/>
    <property type="match status" value="1"/>
</dbReference>
<feature type="binding site" evidence="9">
    <location>
        <position position="67"/>
    </location>
    <ligand>
        <name>ATP</name>
        <dbReference type="ChEBI" id="CHEBI:30616"/>
    </ligand>
</feature>
<name>A0A940DFP7_9PROT</name>
<dbReference type="InterPro" id="IPR008824">
    <property type="entry name" value="RuvB-like_N"/>
</dbReference>
<dbReference type="PANTHER" id="PTHR42848">
    <property type="match status" value="1"/>
</dbReference>
<feature type="binding site" evidence="9">
    <location>
        <position position="316"/>
    </location>
    <ligand>
        <name>DNA</name>
        <dbReference type="ChEBI" id="CHEBI:16991"/>
    </ligand>
</feature>
<gene>
    <name evidence="9 11" type="primary">ruvB</name>
    <name evidence="11" type="ORF">IAC77_03985</name>
</gene>
<reference evidence="11" key="1">
    <citation type="submission" date="2020-10" db="EMBL/GenBank/DDBJ databases">
        <authorList>
            <person name="Gilroy R."/>
        </authorList>
    </citation>
    <scope>NUCLEOTIDE SEQUENCE</scope>
    <source>
        <strain evidence="11">B1-16210</strain>
    </source>
</reference>
<keyword evidence="7 9" id="KW-0233">DNA recombination</keyword>
<dbReference type="GO" id="GO:0006310">
    <property type="term" value="P:DNA recombination"/>
    <property type="evidence" value="ECO:0007669"/>
    <property type="project" value="UniProtKB-UniRule"/>
</dbReference>
<comment type="subunit">
    <text evidence="9">Homohexamer. Forms an RuvA(8)-RuvB(12)-Holliday junction (HJ) complex. HJ DNA is sandwiched between 2 RuvA tetramers; dsDNA enters through RuvA and exits via RuvB. An RuvB hexamer assembles on each DNA strand where it exits the tetramer. Each RuvB hexamer is contacted by two RuvA subunits (via domain III) on 2 adjacent RuvB subunits; this complex drives branch migration. In the full resolvosome a probable DNA-RuvA(4)-RuvB(12)-RuvC(2) complex forms which resolves the HJ.</text>
</comment>
<dbReference type="InterPro" id="IPR036388">
    <property type="entry name" value="WH-like_DNA-bd_sf"/>
</dbReference>
<evidence type="ECO:0000313" key="11">
    <source>
        <dbReference type="EMBL" id="MBO8407589.1"/>
    </source>
</evidence>
<dbReference type="Gene3D" id="1.10.8.60">
    <property type="match status" value="1"/>
</dbReference>
<comment type="catalytic activity">
    <reaction evidence="9">
        <text>ATP + H2O = ADP + phosphate + H(+)</text>
        <dbReference type="Rhea" id="RHEA:13065"/>
        <dbReference type="ChEBI" id="CHEBI:15377"/>
        <dbReference type="ChEBI" id="CHEBI:15378"/>
        <dbReference type="ChEBI" id="CHEBI:30616"/>
        <dbReference type="ChEBI" id="CHEBI:43474"/>
        <dbReference type="ChEBI" id="CHEBI:456216"/>
    </reaction>
</comment>
<dbReference type="InterPro" id="IPR027417">
    <property type="entry name" value="P-loop_NTPase"/>
</dbReference>
<dbReference type="InterPro" id="IPR036390">
    <property type="entry name" value="WH_DNA-bd_sf"/>
</dbReference>
<keyword evidence="4 9" id="KW-0378">Hydrolase</keyword>
<evidence type="ECO:0000256" key="1">
    <source>
        <dbReference type="ARBA" id="ARBA00022490"/>
    </source>
</evidence>
<dbReference type="GO" id="GO:0005737">
    <property type="term" value="C:cytoplasm"/>
    <property type="evidence" value="ECO:0007669"/>
    <property type="project" value="UniProtKB-SubCell"/>
</dbReference>
<dbReference type="PANTHER" id="PTHR42848:SF1">
    <property type="entry name" value="HOLLIDAY JUNCTION BRANCH MIGRATION COMPLEX SUBUNIT RUVB"/>
    <property type="match status" value="1"/>
</dbReference>
<dbReference type="CDD" id="cd00009">
    <property type="entry name" value="AAA"/>
    <property type="match status" value="1"/>
</dbReference>
<feature type="region of interest" description="Small ATPAse domain (RuvB-S)" evidence="9">
    <location>
        <begin position="183"/>
        <end position="253"/>
    </location>
</feature>
<organism evidence="11 12">
    <name type="scientific">Candidatus Enterousia excrementavium</name>
    <dbReference type="NCBI Taxonomy" id="2840789"/>
    <lineage>
        <taxon>Bacteria</taxon>
        <taxon>Pseudomonadati</taxon>
        <taxon>Pseudomonadota</taxon>
        <taxon>Alphaproteobacteria</taxon>
        <taxon>Candidatus Enterousia</taxon>
    </lineage>
</organism>
<feature type="binding site" evidence="9">
    <location>
        <position position="182"/>
    </location>
    <ligand>
        <name>ATP</name>
        <dbReference type="ChEBI" id="CHEBI:30616"/>
    </ligand>
</feature>
<keyword evidence="6 9" id="KW-0238">DNA-binding</keyword>
<dbReference type="SUPFAM" id="SSF52540">
    <property type="entry name" value="P-loop containing nucleoside triphosphate hydrolases"/>
    <property type="match status" value="1"/>
</dbReference>
<dbReference type="NCBIfam" id="NF000868">
    <property type="entry name" value="PRK00080.1"/>
    <property type="match status" value="1"/>
</dbReference>
<comment type="similarity">
    <text evidence="9">Belongs to the RuvB family.</text>
</comment>
<dbReference type="InterPro" id="IPR041445">
    <property type="entry name" value="AAA_lid_4"/>
</dbReference>
<feature type="binding site" evidence="9">
    <location>
        <position position="63"/>
    </location>
    <ligand>
        <name>ATP</name>
        <dbReference type="ChEBI" id="CHEBI:30616"/>
    </ligand>
</feature>
<dbReference type="SMART" id="SM00382">
    <property type="entry name" value="AAA"/>
    <property type="match status" value="1"/>
</dbReference>
<feature type="binding site" evidence="9">
    <location>
        <position position="66"/>
    </location>
    <ligand>
        <name>ATP</name>
        <dbReference type="ChEBI" id="CHEBI:30616"/>
    </ligand>
</feature>
<protein>
    <recommendedName>
        <fullName evidence="9">Holliday junction branch migration complex subunit RuvB</fullName>
        <ecNumber evidence="9">3.6.4.-</ecNumber>
    </recommendedName>
</protein>
<evidence type="ECO:0000256" key="6">
    <source>
        <dbReference type="ARBA" id="ARBA00023125"/>
    </source>
</evidence>
<proteinExistence type="inferred from homology"/>
<keyword evidence="11" id="KW-0347">Helicase</keyword>
<evidence type="ECO:0000256" key="7">
    <source>
        <dbReference type="ARBA" id="ARBA00023172"/>
    </source>
</evidence>
<feature type="binding site" evidence="9">
    <location>
        <position position="21"/>
    </location>
    <ligand>
        <name>ATP</name>
        <dbReference type="ChEBI" id="CHEBI:30616"/>
    </ligand>
</feature>
<evidence type="ECO:0000256" key="9">
    <source>
        <dbReference type="HAMAP-Rule" id="MF_00016"/>
    </source>
</evidence>
<keyword evidence="5 9" id="KW-0067">ATP-binding</keyword>
<dbReference type="GO" id="GO:0016787">
    <property type="term" value="F:hydrolase activity"/>
    <property type="evidence" value="ECO:0007669"/>
    <property type="project" value="UniProtKB-KW"/>
</dbReference>
<dbReference type="GO" id="GO:0000400">
    <property type="term" value="F:four-way junction DNA binding"/>
    <property type="evidence" value="ECO:0007669"/>
    <property type="project" value="UniProtKB-UniRule"/>
</dbReference>
<comment type="caution">
    <text evidence="11">The sequence shown here is derived from an EMBL/GenBank/DDBJ whole genome shotgun (WGS) entry which is preliminary data.</text>
</comment>
<dbReference type="NCBIfam" id="TIGR00635">
    <property type="entry name" value="ruvB"/>
    <property type="match status" value="1"/>
</dbReference>
<dbReference type="SUPFAM" id="SSF46785">
    <property type="entry name" value="Winged helix' DNA-binding domain"/>
    <property type="match status" value="1"/>
</dbReference>
<dbReference type="GO" id="GO:0009378">
    <property type="term" value="F:four-way junction helicase activity"/>
    <property type="evidence" value="ECO:0007669"/>
    <property type="project" value="InterPro"/>
</dbReference>
<feature type="binding site" evidence="9">
    <location>
        <position position="219"/>
    </location>
    <ligand>
        <name>ATP</name>
        <dbReference type="ChEBI" id="CHEBI:30616"/>
    </ligand>
</feature>
<feature type="binding site" evidence="9">
    <location>
        <position position="22"/>
    </location>
    <ligand>
        <name>ATP</name>
        <dbReference type="ChEBI" id="CHEBI:30616"/>
    </ligand>
</feature>
<keyword evidence="1 9" id="KW-0963">Cytoplasm</keyword>
<evidence type="ECO:0000256" key="5">
    <source>
        <dbReference type="ARBA" id="ARBA00022840"/>
    </source>
</evidence>
<keyword evidence="8 9" id="KW-0234">DNA repair</keyword>
<dbReference type="Gene3D" id="3.40.50.300">
    <property type="entry name" value="P-loop containing nucleotide triphosphate hydrolases"/>
    <property type="match status" value="1"/>
</dbReference>
<keyword evidence="2 9" id="KW-0547">Nucleotide-binding</keyword>
<dbReference type="GO" id="GO:0006281">
    <property type="term" value="P:DNA repair"/>
    <property type="evidence" value="ECO:0007669"/>
    <property type="project" value="UniProtKB-UniRule"/>
</dbReference>
<comment type="caution">
    <text evidence="9">Lacks conserved residue(s) required for the propagation of feature annotation.</text>
</comment>
<dbReference type="Pfam" id="PF05496">
    <property type="entry name" value="RuvB_N"/>
    <property type="match status" value="1"/>
</dbReference>
<dbReference type="Proteomes" id="UP000721442">
    <property type="component" value="Unassembled WGS sequence"/>
</dbReference>
<feature type="domain" description="AAA+ ATPase" evidence="10">
    <location>
        <begin position="52"/>
        <end position="183"/>
    </location>
</feature>
<reference evidence="11" key="2">
    <citation type="journal article" date="2021" name="PeerJ">
        <title>Extensive microbial diversity within the chicken gut microbiome revealed by metagenomics and culture.</title>
        <authorList>
            <person name="Gilroy R."/>
            <person name="Ravi A."/>
            <person name="Getino M."/>
            <person name="Pursley I."/>
            <person name="Horton D.L."/>
            <person name="Alikhan N.F."/>
            <person name="Baker D."/>
            <person name="Gharbi K."/>
            <person name="Hall N."/>
            <person name="Watson M."/>
            <person name="Adriaenssens E.M."/>
            <person name="Foster-Nyarko E."/>
            <person name="Jarju S."/>
            <person name="Secka A."/>
            <person name="Antonio M."/>
            <person name="Oren A."/>
            <person name="Chaudhuri R.R."/>
            <person name="La Ragione R."/>
            <person name="Hildebrand F."/>
            <person name="Pallen M.J."/>
        </authorList>
    </citation>
    <scope>NUCLEOTIDE SEQUENCE</scope>
    <source>
        <strain evidence="11">B1-16210</strain>
    </source>
</reference>
<feature type="binding site" evidence="9">
    <location>
        <position position="172"/>
    </location>
    <ligand>
        <name>ATP</name>
        <dbReference type="ChEBI" id="CHEBI:30616"/>
    </ligand>
</feature>